<dbReference type="InterPro" id="IPR022907">
    <property type="entry name" value="VapC_family"/>
</dbReference>
<evidence type="ECO:0000259" key="6">
    <source>
        <dbReference type="Pfam" id="PF01850"/>
    </source>
</evidence>
<dbReference type="GO" id="GO:0016787">
    <property type="term" value="F:hydrolase activity"/>
    <property type="evidence" value="ECO:0007669"/>
    <property type="project" value="UniProtKB-KW"/>
</dbReference>
<keyword evidence="2 5" id="KW-0540">Nuclease</keyword>
<dbReference type="GO" id="GO:0004540">
    <property type="term" value="F:RNA nuclease activity"/>
    <property type="evidence" value="ECO:0007669"/>
    <property type="project" value="InterPro"/>
</dbReference>
<dbReference type="SUPFAM" id="SSF88723">
    <property type="entry name" value="PIN domain-like"/>
    <property type="match status" value="1"/>
</dbReference>
<keyword evidence="4 5" id="KW-0378">Hydrolase</keyword>
<dbReference type="KEGG" id="thel:IG193_07960"/>
<dbReference type="InterPro" id="IPR029060">
    <property type="entry name" value="PIN-like_dom_sf"/>
</dbReference>
<keyword evidence="8" id="KW-1185">Reference proteome</keyword>
<proteinExistence type="inferred from homology"/>
<evidence type="ECO:0000313" key="7">
    <source>
        <dbReference type="EMBL" id="QOJ78678.1"/>
    </source>
</evidence>
<organism evidence="7 8">
    <name type="scientific">Infirmifilum lucidum</name>
    <dbReference type="NCBI Taxonomy" id="2776706"/>
    <lineage>
        <taxon>Archaea</taxon>
        <taxon>Thermoproteota</taxon>
        <taxon>Thermoprotei</taxon>
        <taxon>Thermofilales</taxon>
        <taxon>Thermofilaceae</taxon>
        <taxon>Infirmifilum</taxon>
    </lineage>
</organism>
<dbReference type="InterPro" id="IPR002716">
    <property type="entry name" value="PIN_dom"/>
</dbReference>
<evidence type="ECO:0000313" key="8">
    <source>
        <dbReference type="Proteomes" id="UP000594121"/>
    </source>
</evidence>
<comment type="similarity">
    <text evidence="5">Belongs to the PINc/VapC protein family.</text>
</comment>
<gene>
    <name evidence="5" type="primary">vapC</name>
    <name evidence="7" type="ORF">IG193_07960</name>
</gene>
<sequence>MPVADTELLFALNPKDKKHELALELISRMRGIKVPDVVLLEFVVVLRARGRSPREIREALNAFRDIFEAYRIREVKTLDANLLVLQSSIEETYGLTFFDSLVAASALRLDQAVISDDAAFAKVPGLALIPISKHRP</sequence>
<comment type="function">
    <text evidence="5">Toxic component of a toxin-antitoxin (TA) system. An RNase.</text>
</comment>
<evidence type="ECO:0000256" key="3">
    <source>
        <dbReference type="ARBA" id="ARBA00022723"/>
    </source>
</evidence>
<evidence type="ECO:0000256" key="5">
    <source>
        <dbReference type="HAMAP-Rule" id="MF_00265"/>
    </source>
</evidence>
<keyword evidence="3 5" id="KW-0479">Metal-binding</keyword>
<dbReference type="EC" id="3.1.-.-" evidence="5"/>
<evidence type="ECO:0000256" key="4">
    <source>
        <dbReference type="ARBA" id="ARBA00022801"/>
    </source>
</evidence>
<feature type="binding site" evidence="5">
    <location>
        <position position="5"/>
    </location>
    <ligand>
        <name>Mg(2+)</name>
        <dbReference type="ChEBI" id="CHEBI:18420"/>
    </ligand>
</feature>
<dbReference type="InParanoid" id="A0A7L9FFT8"/>
<accession>A0A7L9FFT8</accession>
<feature type="domain" description="PIN" evidence="6">
    <location>
        <begin position="4"/>
        <end position="125"/>
    </location>
</feature>
<evidence type="ECO:0000256" key="1">
    <source>
        <dbReference type="ARBA" id="ARBA00022649"/>
    </source>
</evidence>
<dbReference type="EMBL" id="CP062310">
    <property type="protein sequence ID" value="QOJ78678.1"/>
    <property type="molecule type" value="Genomic_DNA"/>
</dbReference>
<dbReference type="GeneID" id="59149822"/>
<dbReference type="GO" id="GO:0090729">
    <property type="term" value="F:toxin activity"/>
    <property type="evidence" value="ECO:0007669"/>
    <property type="project" value="UniProtKB-KW"/>
</dbReference>
<dbReference type="HAMAP" id="MF_00265">
    <property type="entry name" value="VapC_Nob1"/>
    <property type="match status" value="1"/>
</dbReference>
<dbReference type="Pfam" id="PF01850">
    <property type="entry name" value="PIN"/>
    <property type="match status" value="1"/>
</dbReference>
<dbReference type="Gene3D" id="3.40.50.1010">
    <property type="entry name" value="5'-nuclease"/>
    <property type="match status" value="1"/>
</dbReference>
<keyword evidence="1 5" id="KW-1277">Toxin-antitoxin system</keyword>
<dbReference type="AlphaFoldDB" id="A0A7L9FFT8"/>
<dbReference type="Proteomes" id="UP000594121">
    <property type="component" value="Chromosome"/>
</dbReference>
<dbReference type="RefSeq" id="WP_192818650.1">
    <property type="nucleotide sequence ID" value="NZ_CP062310.1"/>
</dbReference>
<dbReference type="GO" id="GO:0000287">
    <property type="term" value="F:magnesium ion binding"/>
    <property type="evidence" value="ECO:0007669"/>
    <property type="project" value="UniProtKB-UniRule"/>
</dbReference>
<feature type="binding site" evidence="5">
    <location>
        <position position="99"/>
    </location>
    <ligand>
        <name>Mg(2+)</name>
        <dbReference type="ChEBI" id="CHEBI:18420"/>
    </ligand>
</feature>
<keyword evidence="5" id="KW-0460">Magnesium</keyword>
<protein>
    <recommendedName>
        <fullName evidence="5">Ribonuclease VapC</fullName>
        <shortName evidence="5">RNase VapC</shortName>
        <ecNumber evidence="5">3.1.-.-</ecNumber>
    </recommendedName>
    <alternativeName>
        <fullName evidence="5">Putative toxin VapC</fullName>
    </alternativeName>
</protein>
<evidence type="ECO:0000256" key="2">
    <source>
        <dbReference type="ARBA" id="ARBA00022722"/>
    </source>
</evidence>
<comment type="cofactor">
    <cofactor evidence="5">
        <name>Mg(2+)</name>
        <dbReference type="ChEBI" id="CHEBI:18420"/>
    </cofactor>
</comment>
<keyword evidence="5" id="KW-0800">Toxin</keyword>
<reference evidence="7 8" key="1">
    <citation type="submission" date="2020-10" db="EMBL/GenBank/DDBJ databases">
        <title>Thermofilum lucidum 3507LT sp. nov. a novel member of Thermofilaceae family isolated from Chile hot spring, and proposal of description order Thermofilales.</title>
        <authorList>
            <person name="Zayulina K.S."/>
            <person name="Elcheninov A.G."/>
            <person name="Toshchakov S.V."/>
            <person name="Kublanov I.V."/>
        </authorList>
    </citation>
    <scope>NUCLEOTIDE SEQUENCE [LARGE SCALE GENOMIC DNA]</scope>
    <source>
        <strain evidence="7 8">3507LT</strain>
    </source>
</reference>
<name>A0A7L9FFT8_9CREN</name>